<reference evidence="2 3" key="1">
    <citation type="submission" date="2023-06" db="EMBL/GenBank/DDBJ databases">
        <title>Novel species in genus Planococcus.</title>
        <authorList>
            <person name="Ning S."/>
        </authorList>
    </citation>
    <scope>NUCLEOTIDE SEQUENCE [LARGE SCALE GENOMIC DNA]</scope>
    <source>
        <strain evidence="2 3">N028</strain>
    </source>
</reference>
<keyword evidence="1" id="KW-1133">Transmembrane helix</keyword>
<feature type="transmembrane region" description="Helical" evidence="1">
    <location>
        <begin position="20"/>
        <end position="39"/>
    </location>
</feature>
<feature type="transmembrane region" description="Helical" evidence="1">
    <location>
        <begin position="45"/>
        <end position="64"/>
    </location>
</feature>
<sequence length="75" mass="8447">MFFKKMTPAQIRNSEKGAKVGYAFYLFALLAHSLYSYIVSSKLNTSFLILISGLVIVSLSEFIFNKTSIDIDDKT</sequence>
<keyword evidence="3" id="KW-1185">Reference proteome</keyword>
<dbReference type="EMBL" id="JAUJWV010000001">
    <property type="protein sequence ID" value="MDN7240752.1"/>
    <property type="molecule type" value="Genomic_DNA"/>
</dbReference>
<keyword evidence="1" id="KW-0472">Membrane</keyword>
<comment type="caution">
    <text evidence="2">The sequence shown here is derived from an EMBL/GenBank/DDBJ whole genome shotgun (WGS) entry which is preliminary data.</text>
</comment>
<dbReference type="Proteomes" id="UP001172055">
    <property type="component" value="Unassembled WGS sequence"/>
</dbReference>
<proteinExistence type="predicted"/>
<evidence type="ECO:0000313" key="3">
    <source>
        <dbReference type="Proteomes" id="UP001172055"/>
    </source>
</evidence>
<evidence type="ECO:0000256" key="1">
    <source>
        <dbReference type="SAM" id="Phobius"/>
    </source>
</evidence>
<accession>A0ABT8MYN0</accession>
<organism evidence="2 3">
    <name type="scientific">Planococcus shixiaomingii</name>
    <dbReference type="NCBI Taxonomy" id="3058393"/>
    <lineage>
        <taxon>Bacteria</taxon>
        <taxon>Bacillati</taxon>
        <taxon>Bacillota</taxon>
        <taxon>Bacilli</taxon>
        <taxon>Bacillales</taxon>
        <taxon>Caryophanaceae</taxon>
        <taxon>Planococcus</taxon>
    </lineage>
</organism>
<evidence type="ECO:0000313" key="2">
    <source>
        <dbReference type="EMBL" id="MDN7240752.1"/>
    </source>
</evidence>
<dbReference type="RefSeq" id="WP_301722646.1">
    <property type="nucleotide sequence ID" value="NZ_JAUJWV010000001.1"/>
</dbReference>
<gene>
    <name evidence="2" type="ORF">QWY14_03075</name>
</gene>
<protein>
    <submittedName>
        <fullName evidence="2">Uncharacterized protein</fullName>
    </submittedName>
</protein>
<keyword evidence="1" id="KW-0812">Transmembrane</keyword>
<name>A0ABT8MYN0_9BACL</name>